<evidence type="ECO:0000256" key="1">
    <source>
        <dbReference type="ARBA" id="ARBA00004141"/>
    </source>
</evidence>
<dbReference type="AlphaFoldDB" id="A0A9W7ZLP9"/>
<feature type="transmembrane region" description="Helical" evidence="7">
    <location>
        <begin position="312"/>
        <end position="332"/>
    </location>
</feature>
<feature type="compositionally biased region" description="Pro residues" evidence="6">
    <location>
        <begin position="106"/>
        <end position="116"/>
    </location>
</feature>
<comment type="caution">
    <text evidence="8">The sequence shown here is derived from an EMBL/GenBank/DDBJ whole genome shotgun (WGS) entry which is preliminary data.</text>
</comment>
<feature type="region of interest" description="Disordered" evidence="6">
    <location>
        <begin position="546"/>
        <end position="577"/>
    </location>
</feature>
<feature type="region of interest" description="Disordered" evidence="6">
    <location>
        <begin position="692"/>
        <end position="721"/>
    </location>
</feature>
<evidence type="ECO:0000313" key="8">
    <source>
        <dbReference type="EMBL" id="KAJ1905528.1"/>
    </source>
</evidence>
<evidence type="ECO:0000256" key="5">
    <source>
        <dbReference type="ARBA" id="ARBA00023136"/>
    </source>
</evidence>
<dbReference type="EMBL" id="JANBPT010001724">
    <property type="protein sequence ID" value="KAJ1905528.1"/>
    <property type="molecule type" value="Genomic_DNA"/>
</dbReference>
<dbReference type="OrthoDB" id="29023at2759"/>
<feature type="compositionally biased region" description="Low complexity" evidence="6">
    <location>
        <begin position="553"/>
        <end position="565"/>
    </location>
</feature>
<feature type="transmembrane region" description="Helical" evidence="7">
    <location>
        <begin position="171"/>
        <end position="197"/>
    </location>
</feature>
<reference evidence="8" key="1">
    <citation type="submission" date="2022-07" db="EMBL/GenBank/DDBJ databases">
        <title>Phylogenomic reconstructions and comparative analyses of Kickxellomycotina fungi.</title>
        <authorList>
            <person name="Reynolds N.K."/>
            <person name="Stajich J.E."/>
            <person name="Barry K."/>
            <person name="Grigoriev I.V."/>
            <person name="Crous P."/>
            <person name="Smith M.E."/>
        </authorList>
    </citation>
    <scope>NUCLEOTIDE SEQUENCE</scope>
    <source>
        <strain evidence="8">RSA 861</strain>
    </source>
</reference>
<dbReference type="InterPro" id="IPR008010">
    <property type="entry name" value="Tatp1"/>
</dbReference>
<feature type="transmembrane region" description="Helical" evidence="7">
    <location>
        <begin position="650"/>
        <end position="671"/>
    </location>
</feature>
<feature type="region of interest" description="Disordered" evidence="6">
    <location>
        <begin position="1"/>
        <end position="118"/>
    </location>
</feature>
<evidence type="ECO:0000313" key="9">
    <source>
        <dbReference type="Proteomes" id="UP001150569"/>
    </source>
</evidence>
<name>A0A9W7ZLP9_9FUNG</name>
<evidence type="ECO:0000256" key="6">
    <source>
        <dbReference type="SAM" id="MobiDB-lite"/>
    </source>
</evidence>
<comment type="subcellular location">
    <subcellularLocation>
        <location evidence="1">Membrane</location>
        <topology evidence="1">Multi-pass membrane protein</topology>
    </subcellularLocation>
</comment>
<dbReference type="Proteomes" id="UP001150569">
    <property type="component" value="Unassembled WGS sequence"/>
</dbReference>
<protein>
    <recommendedName>
        <fullName evidence="10">Eukaryotic membrane protein family-domain-containing protein</fullName>
    </recommendedName>
</protein>
<dbReference type="GO" id="GO:0005789">
    <property type="term" value="C:endoplasmic reticulum membrane"/>
    <property type="evidence" value="ECO:0007669"/>
    <property type="project" value="TreeGrafter"/>
</dbReference>
<feature type="compositionally biased region" description="Pro residues" evidence="6">
    <location>
        <begin position="39"/>
        <end position="49"/>
    </location>
</feature>
<dbReference type="PANTHER" id="PTHR13317:SF4">
    <property type="entry name" value="TRANSMEMBRANE ANTERIOR POSTERIOR TRANSFORMATION PROTEIN 1 HOMOLOG"/>
    <property type="match status" value="1"/>
</dbReference>
<evidence type="ECO:0000256" key="2">
    <source>
        <dbReference type="ARBA" id="ARBA00008803"/>
    </source>
</evidence>
<feature type="compositionally biased region" description="Pro residues" evidence="6">
    <location>
        <begin position="82"/>
        <end position="91"/>
    </location>
</feature>
<gene>
    <name evidence="8" type="ORF">IWQ60_012265</name>
</gene>
<comment type="similarity">
    <text evidence="2">Belongs to the TAPT1 family.</text>
</comment>
<keyword evidence="5 7" id="KW-0472">Membrane</keyword>
<accession>A0A9W7ZLP9</accession>
<proteinExistence type="inferred from homology"/>
<keyword evidence="3 7" id="KW-0812">Transmembrane</keyword>
<sequence length="747" mass="82081">MDVLDAPCPTTPVRPKVTTAETSFDPPAVPTSGGLPSSPVEPPSSPVEPPSSSVDPPLSPVGPPILNVELLSSPAESASSPIEPPAAPVAPHPASSEPHPASSDPPAYPAEQPSPPAELALAPAADSNFLSLWDHVHAELEADVHADTAEVQRERLGNFLRIPRQVEKLMLFGNLVALDAFLHVFTILPARIALALWSVARRPFLPADHVARQRRAWLLPSQRCDLMRGFLVAMCCLMLQGFDSAQLYHAVRGQATIKVYVIFQILEVFDRLLAGVSRDILETLFAEISGVPQGWEGTPGQQWRRWRRVARYTAVAVVYMFLHAMVLFYYLVALNVTINSYDYSLLTLLLSNQFAEIKSNVFKRYEKENLFQICCGDIVERFQIGVSLALITVKNGIELASGAPAADLSHLSLPFSFAPLPLFGSLDWPALAGGAGVWLRFVAFDWWFDTLAAVLDAVGVAGWLGLGRTPRAAGSMRAAGHLVAHLVDLTAARAVLTRVLTPVVLVYASEVLADWIKHAFITKFNTVRPEVYDRYTDILCRDLVGMERPNPDSTSPPATTPAAMPEKPRSPPPARPGKLRVARSLAVGDRIGLATLPLACLVIRNAVHILRMLFGSDDNPTPPPGFEGADGVAPVVPATAFLPWLLELGLWPLLGLTAYVCLIFFKLLLGINLGQYAWKRYAGLETRRRDAEHRTRTSVSRAEAQREWRQLQKDVSHPEEDQVKRERVARITLDNIERYTLFKNRIP</sequence>
<keyword evidence="4 7" id="KW-1133">Transmembrane helix</keyword>
<organism evidence="8 9">
    <name type="scientific">Tieghemiomyces parasiticus</name>
    <dbReference type="NCBI Taxonomy" id="78921"/>
    <lineage>
        <taxon>Eukaryota</taxon>
        <taxon>Fungi</taxon>
        <taxon>Fungi incertae sedis</taxon>
        <taxon>Zoopagomycota</taxon>
        <taxon>Kickxellomycotina</taxon>
        <taxon>Dimargaritomycetes</taxon>
        <taxon>Dimargaritales</taxon>
        <taxon>Dimargaritaceae</taxon>
        <taxon>Tieghemiomyces</taxon>
    </lineage>
</organism>
<feature type="compositionally biased region" description="Low complexity" evidence="6">
    <location>
        <begin position="72"/>
        <end position="81"/>
    </location>
</feature>
<feature type="compositionally biased region" description="Low complexity" evidence="6">
    <location>
        <begin position="92"/>
        <end position="105"/>
    </location>
</feature>
<evidence type="ECO:0000256" key="4">
    <source>
        <dbReference type="ARBA" id="ARBA00022989"/>
    </source>
</evidence>
<feature type="compositionally biased region" description="Basic and acidic residues" evidence="6">
    <location>
        <begin position="703"/>
        <end position="721"/>
    </location>
</feature>
<evidence type="ECO:0000256" key="3">
    <source>
        <dbReference type="ARBA" id="ARBA00022692"/>
    </source>
</evidence>
<dbReference type="PANTHER" id="PTHR13317">
    <property type="entry name" value="TRANSMEMBRANE ANTERIOR POSTERIOR TRANSFORMATION PROTEIN 1 HOMOLOG"/>
    <property type="match status" value="1"/>
</dbReference>
<evidence type="ECO:0008006" key="10">
    <source>
        <dbReference type="Google" id="ProtNLM"/>
    </source>
</evidence>
<dbReference type="Pfam" id="PF05346">
    <property type="entry name" value="DUF747"/>
    <property type="match status" value="1"/>
</dbReference>
<keyword evidence="9" id="KW-1185">Reference proteome</keyword>
<evidence type="ECO:0000256" key="7">
    <source>
        <dbReference type="SAM" id="Phobius"/>
    </source>
</evidence>